<dbReference type="AlphaFoldDB" id="A0A9P5THU6"/>
<name>A0A9P5THU6_GYMJU</name>
<evidence type="ECO:0000313" key="1">
    <source>
        <dbReference type="EMBL" id="KAF8876793.1"/>
    </source>
</evidence>
<proteinExistence type="predicted"/>
<dbReference type="EMBL" id="JADNYJ010000178">
    <property type="protein sequence ID" value="KAF8876793.1"/>
    <property type="molecule type" value="Genomic_DNA"/>
</dbReference>
<dbReference type="Proteomes" id="UP000724874">
    <property type="component" value="Unassembled WGS sequence"/>
</dbReference>
<protein>
    <submittedName>
        <fullName evidence="1">Uncharacterized protein</fullName>
    </submittedName>
</protein>
<sequence length="230" mass="25928">MMTFDECLDIASRCISATELRLASNGCDWPDPQDDDADSLMGPPTMISLPNLTRLSLDGVEAPVELLKYLHLPNLEYLRIIARFARCHSRCKTIQDFLTQTRCPLKTFEIADSGLSPEDTWDICQIPALARVPNVTFSFRKGPISVQNYVQRLVAKISASGLQAILAGKPSFAAVWDFYDDKDVREGLEQPEFWFGRKECWEEREAKSQLVLYENGTLTSSTSRAQTAIR</sequence>
<evidence type="ECO:0000313" key="2">
    <source>
        <dbReference type="Proteomes" id="UP000724874"/>
    </source>
</evidence>
<accession>A0A9P5THU6</accession>
<gene>
    <name evidence="1" type="ORF">CPB84DRAFT_1795625</name>
</gene>
<comment type="caution">
    <text evidence="1">The sequence shown here is derived from an EMBL/GenBank/DDBJ whole genome shotgun (WGS) entry which is preliminary data.</text>
</comment>
<reference evidence="1" key="1">
    <citation type="submission" date="2020-11" db="EMBL/GenBank/DDBJ databases">
        <authorList>
            <consortium name="DOE Joint Genome Institute"/>
            <person name="Ahrendt S."/>
            <person name="Riley R."/>
            <person name="Andreopoulos W."/>
            <person name="LaButti K."/>
            <person name="Pangilinan J."/>
            <person name="Ruiz-duenas F.J."/>
            <person name="Barrasa J.M."/>
            <person name="Sanchez-Garcia M."/>
            <person name="Camarero S."/>
            <person name="Miyauchi S."/>
            <person name="Serrano A."/>
            <person name="Linde D."/>
            <person name="Babiker R."/>
            <person name="Drula E."/>
            <person name="Ayuso-Fernandez I."/>
            <person name="Pacheco R."/>
            <person name="Padilla G."/>
            <person name="Ferreira P."/>
            <person name="Barriuso J."/>
            <person name="Kellner H."/>
            <person name="Castanera R."/>
            <person name="Alfaro M."/>
            <person name="Ramirez L."/>
            <person name="Pisabarro A.G."/>
            <person name="Kuo A."/>
            <person name="Tritt A."/>
            <person name="Lipzen A."/>
            <person name="He G."/>
            <person name="Yan M."/>
            <person name="Ng V."/>
            <person name="Cullen D."/>
            <person name="Martin F."/>
            <person name="Rosso M.-N."/>
            <person name="Henrissat B."/>
            <person name="Hibbett D."/>
            <person name="Martinez A.T."/>
            <person name="Grigoriev I.V."/>
        </authorList>
    </citation>
    <scope>NUCLEOTIDE SEQUENCE</scope>
    <source>
        <strain evidence="1">AH 44721</strain>
    </source>
</reference>
<keyword evidence="2" id="KW-1185">Reference proteome</keyword>
<organism evidence="1 2">
    <name type="scientific">Gymnopilus junonius</name>
    <name type="common">Spectacular rustgill mushroom</name>
    <name type="synonym">Gymnopilus spectabilis subsp. junonius</name>
    <dbReference type="NCBI Taxonomy" id="109634"/>
    <lineage>
        <taxon>Eukaryota</taxon>
        <taxon>Fungi</taxon>
        <taxon>Dikarya</taxon>
        <taxon>Basidiomycota</taxon>
        <taxon>Agaricomycotina</taxon>
        <taxon>Agaricomycetes</taxon>
        <taxon>Agaricomycetidae</taxon>
        <taxon>Agaricales</taxon>
        <taxon>Agaricineae</taxon>
        <taxon>Hymenogastraceae</taxon>
        <taxon>Gymnopilus</taxon>
    </lineage>
</organism>